<dbReference type="RefSeq" id="WP_010682678.1">
    <property type="nucleotide sequence ID" value="NZ_CP043538.1"/>
</dbReference>
<reference evidence="2 3" key="2">
    <citation type="journal article" date="2013" name="Genome Announc.">
        <title>Draft Genome Sequence of Methylobacterium mesophilicum Strain SR1.6/6, Isolated from Citrus sinensis.</title>
        <authorList>
            <person name="Marinho Almeida D."/>
            <person name="Dini-Andreote F."/>
            <person name="Camargo Neves A.A."/>
            <person name="Juca Ramos R.T."/>
            <person name="Andreote F.D."/>
            <person name="Carneiro A.R."/>
            <person name="Oliveira de Souza Lima A."/>
            <person name="Caracciolo Gomes de Sa P.H."/>
            <person name="Ribeiro Barbosa M.S."/>
            <person name="Araujo W.L."/>
            <person name="Silva A."/>
        </authorList>
    </citation>
    <scope>NUCLEOTIDE SEQUENCE [LARGE SCALE GENOMIC DNA]</scope>
    <source>
        <strain evidence="2 3">SR1.6/6</strain>
    </source>
</reference>
<dbReference type="CDD" id="cd00077">
    <property type="entry name" value="HDc"/>
    <property type="match status" value="1"/>
</dbReference>
<dbReference type="EMBL" id="CP043538">
    <property type="protein sequence ID" value="QGY02753.1"/>
    <property type="molecule type" value="Genomic_DNA"/>
</dbReference>
<dbReference type="InterPro" id="IPR006675">
    <property type="entry name" value="HDIG_dom"/>
</dbReference>
<name>A0A6B9FJN5_9HYPH</name>
<reference evidence="2 3" key="1">
    <citation type="journal article" date="2012" name="Genet. Mol. Biol.">
        <title>Analysis of 16S rRNA and mxaF genes revealing insights into Methylobacterium niche-specific plant association.</title>
        <authorList>
            <person name="Dourado M.N."/>
            <person name="Andreote F.D."/>
            <person name="Dini-Andreote F."/>
            <person name="Conti R."/>
            <person name="Araujo J.M."/>
            <person name="Araujo W.L."/>
        </authorList>
    </citation>
    <scope>NUCLEOTIDE SEQUENCE [LARGE SCALE GENOMIC DNA]</scope>
    <source>
        <strain evidence="2 3">SR1.6/6</strain>
    </source>
</reference>
<dbReference type="NCBIfam" id="TIGR00277">
    <property type="entry name" value="HDIG"/>
    <property type="match status" value="1"/>
</dbReference>
<dbReference type="SMART" id="SM00471">
    <property type="entry name" value="HDc"/>
    <property type="match status" value="1"/>
</dbReference>
<dbReference type="Pfam" id="PF13487">
    <property type="entry name" value="HD_5"/>
    <property type="match status" value="1"/>
</dbReference>
<dbReference type="Proteomes" id="UP000012488">
    <property type="component" value="Chromosome"/>
</dbReference>
<organism evidence="2 3">
    <name type="scientific">Methylobacterium mesophilicum SR1.6/6</name>
    <dbReference type="NCBI Taxonomy" id="908290"/>
    <lineage>
        <taxon>Bacteria</taxon>
        <taxon>Pseudomonadati</taxon>
        <taxon>Pseudomonadota</taxon>
        <taxon>Alphaproteobacteria</taxon>
        <taxon>Hyphomicrobiales</taxon>
        <taxon>Methylobacteriaceae</taxon>
        <taxon>Methylobacterium</taxon>
    </lineage>
</organism>
<dbReference type="PROSITE" id="PS51832">
    <property type="entry name" value="HD_GYP"/>
    <property type="match status" value="1"/>
</dbReference>
<protein>
    <submittedName>
        <fullName evidence="2">HD domain-containing protein</fullName>
    </submittedName>
</protein>
<dbReference type="SUPFAM" id="SSF109604">
    <property type="entry name" value="HD-domain/PDEase-like"/>
    <property type="match status" value="1"/>
</dbReference>
<dbReference type="AlphaFoldDB" id="A0A6B9FJN5"/>
<evidence type="ECO:0000259" key="1">
    <source>
        <dbReference type="PROSITE" id="PS51832"/>
    </source>
</evidence>
<dbReference type="OrthoDB" id="9802066at2"/>
<dbReference type="Gene3D" id="1.10.3210.10">
    <property type="entry name" value="Hypothetical protein af1432"/>
    <property type="match status" value="1"/>
</dbReference>
<dbReference type="PANTHER" id="PTHR43155:SF2">
    <property type="entry name" value="CYCLIC DI-GMP PHOSPHODIESTERASE PA4108"/>
    <property type="match status" value="1"/>
</dbReference>
<dbReference type="KEGG" id="mmes:MMSR116_13335"/>
<evidence type="ECO:0000313" key="3">
    <source>
        <dbReference type="Proteomes" id="UP000012488"/>
    </source>
</evidence>
<feature type="domain" description="HD-GYP" evidence="1">
    <location>
        <begin position="160"/>
        <end position="353"/>
    </location>
</feature>
<evidence type="ECO:0000313" key="2">
    <source>
        <dbReference type="EMBL" id="QGY02753.1"/>
    </source>
</evidence>
<gene>
    <name evidence="2" type="ORF">MMSR116_13335</name>
</gene>
<dbReference type="InterPro" id="IPR037522">
    <property type="entry name" value="HD_GYP_dom"/>
</dbReference>
<dbReference type="InterPro" id="IPR003607">
    <property type="entry name" value="HD/PDEase_dom"/>
</dbReference>
<accession>A0A6B9FJN5</accession>
<sequence length="353" mass="37085">MGRTLILTDDLSRGERLARSLGAVGSATLHDLYGDAAPPAGATLIISDVSALTSESVRRLRQALAVARGTGTPFLHLVHGNLERGEIQATALGATRALPASVAGAMLLNAVASLTGEPSGRTAAIPREGIEGARTAFAAIFRADRCPEPAIVESGAVLVNRAVREAKIRDWLAVVAKFDDVTHRHCLSVAGLAAAFARQLGLNESDSNFLIKGALLHDIGKAKIPLAILNKPAPLTPEERVEMARHPVLGHGMLLGGGYDALTLAVVRSHHEYLDGTGYPDKLCGKEIPDLVRLITICDIFAALIEARPYKAPKAAGEAYAILKTMEAKLDGDLVRAFGGVALACETPLRVSA</sequence>
<dbReference type="GO" id="GO:0008081">
    <property type="term" value="F:phosphoric diester hydrolase activity"/>
    <property type="evidence" value="ECO:0007669"/>
    <property type="project" value="UniProtKB-ARBA"/>
</dbReference>
<dbReference type="PANTHER" id="PTHR43155">
    <property type="entry name" value="CYCLIC DI-GMP PHOSPHODIESTERASE PA4108-RELATED"/>
    <property type="match status" value="1"/>
</dbReference>
<proteinExistence type="predicted"/>